<evidence type="ECO:0000259" key="2">
    <source>
        <dbReference type="Pfam" id="PF00931"/>
    </source>
</evidence>
<dbReference type="EMBL" id="PHWZ01000013">
    <property type="protein sequence ID" value="TEY85696.1"/>
    <property type="molecule type" value="Genomic_DNA"/>
</dbReference>
<dbReference type="Gene3D" id="3.40.50.300">
    <property type="entry name" value="P-loop containing nucleotide triphosphate hydrolases"/>
    <property type="match status" value="1"/>
</dbReference>
<dbReference type="AlphaFoldDB" id="A0A4Y8DG14"/>
<dbReference type="OrthoDB" id="194358at2759"/>
<evidence type="ECO:0000259" key="3">
    <source>
        <dbReference type="Pfam" id="PF05057"/>
    </source>
</evidence>
<dbReference type="GO" id="GO:0043531">
    <property type="term" value="F:ADP binding"/>
    <property type="evidence" value="ECO:0007669"/>
    <property type="project" value="InterPro"/>
</dbReference>
<name>A0A4Y8DG14_9HELO</name>
<evidence type="ECO:0000313" key="4">
    <source>
        <dbReference type="EMBL" id="TEY85696.1"/>
    </source>
</evidence>
<feature type="domain" description="DUF676" evidence="3">
    <location>
        <begin position="105"/>
        <end position="248"/>
    </location>
</feature>
<protein>
    <recommendedName>
        <fullName evidence="6">DUF676 domain-containing protein</fullName>
    </recommendedName>
</protein>
<comment type="similarity">
    <text evidence="1">Belongs to the putative lipase ROG1 family.</text>
</comment>
<evidence type="ECO:0000313" key="5">
    <source>
        <dbReference type="Proteomes" id="UP000297299"/>
    </source>
</evidence>
<dbReference type="Pfam" id="PF00931">
    <property type="entry name" value="NB-ARC"/>
    <property type="match status" value="1"/>
</dbReference>
<evidence type="ECO:0000256" key="1">
    <source>
        <dbReference type="ARBA" id="ARBA00007920"/>
    </source>
</evidence>
<feature type="domain" description="NB-ARC" evidence="2">
    <location>
        <begin position="407"/>
        <end position="572"/>
    </location>
</feature>
<dbReference type="InterPro" id="IPR002182">
    <property type="entry name" value="NB-ARC"/>
</dbReference>
<dbReference type="Proteomes" id="UP000297299">
    <property type="component" value="Unassembled WGS sequence"/>
</dbReference>
<evidence type="ECO:0008006" key="6">
    <source>
        <dbReference type="Google" id="ProtNLM"/>
    </source>
</evidence>
<dbReference type="Gene3D" id="3.40.50.1820">
    <property type="entry name" value="alpha/beta hydrolase"/>
    <property type="match status" value="1"/>
</dbReference>
<dbReference type="Pfam" id="PF05057">
    <property type="entry name" value="DUF676"/>
    <property type="match status" value="1"/>
</dbReference>
<keyword evidence="5" id="KW-1185">Reference proteome</keyword>
<dbReference type="PANTHER" id="PTHR48182:SF3">
    <property type="entry name" value="DUF676 DOMAIN-CONTAINING PROTEIN"/>
    <property type="match status" value="1"/>
</dbReference>
<dbReference type="InterPro" id="IPR052374">
    <property type="entry name" value="SERAC1"/>
</dbReference>
<proteinExistence type="inferred from homology"/>
<dbReference type="InterPro" id="IPR029058">
    <property type="entry name" value="AB_hydrolase_fold"/>
</dbReference>
<comment type="caution">
    <text evidence="4">The sequence shown here is derived from an EMBL/GenBank/DDBJ whole genome shotgun (WGS) entry which is preliminary data.</text>
</comment>
<gene>
    <name evidence="4" type="ORF">BOTCAL_0013g00040</name>
</gene>
<dbReference type="InterPro" id="IPR027417">
    <property type="entry name" value="P-loop_NTPase"/>
</dbReference>
<dbReference type="SUPFAM" id="SSF52540">
    <property type="entry name" value="P-loop containing nucleoside triphosphate hydrolases"/>
    <property type="match status" value="1"/>
</dbReference>
<dbReference type="SUPFAM" id="SSF53474">
    <property type="entry name" value="alpha/beta-Hydrolases"/>
    <property type="match status" value="1"/>
</dbReference>
<dbReference type="PANTHER" id="PTHR48182">
    <property type="entry name" value="PROTEIN SERAC1"/>
    <property type="match status" value="1"/>
</dbReference>
<accession>A0A4Y8DG14</accession>
<sequence>MFKTTSTTVRVKGIPLNLNRKELLEKAEYYSRDLRRLWPESVNLGSSKISLAIEREDQVGTITLPSPKHKEEALKCHNTEWEFDDNFNGITTLYSSDDPDVDICAVHGLNGNAFESWVATKNQKMWQRDILPLSKPFDKSRIMTFGYSSRLRDRGNLSGITVWSQDLLRSVSSLRTTKKERERPILFVCHSMGGLVARQAMVELDKYGSQSEYGGISPAKCALLFLSTPHSGSLEADWNEFLTDIAQLTMGVRKEIMKTLGSFNPMSTESQREFMNMNIIPPFDAFFETRMTSVARVINRQIVTQQSASLSNCTAKGMPDVDHNTICKFESKFGGFEQVVDKLRHLKSILDGKPDDLAIKIDKPWDSPPIASNSFLPAGKKFFEGKGLRRNPKTQGRQVDMNNLSDFVEKLDGNDYSSLVMTGIGGIGKTTAVLGIARKNKDRRNVFFVHATDGESLRKAYLDLAMQVGHEYLLKDYQGRDLYAIWRNNTSDEKIERFKNWLRDEENESALLILDDIEGMKEFGQNPLVDTPDQAKNILLTTRNPNIRLRDDCKTIKLNNMEIDDIVSILEEVRSLEDEDTEDFLDLNNSDILLSIAKAVHGHPLAACIAMRYIIRVQSLDDYTSAGQDFVSMLSGSDHKARMAFLQYKPQMPSIMETFLVSKKRLSHPQGPAWSLMEVLSLLETDESIVDFKKFFAFSNIENTEELPDVDILGLRKEGIMPLLNQIEEVSFMERTRRSKPLRIHPLWAECIRQLMGINRMLSLVRQILTICYYSTTAVSGDTDGEERMGCHYYPHVKHCIKICWSFGISVSSLKLQKEIDMLVHRLTTGR</sequence>
<reference evidence="4 5" key="1">
    <citation type="submission" date="2017-11" db="EMBL/GenBank/DDBJ databases">
        <title>Comparative genomics of Botrytis spp.</title>
        <authorList>
            <person name="Valero-Jimenez C.A."/>
            <person name="Tapia P."/>
            <person name="Veloso J."/>
            <person name="Silva-Moreno E."/>
            <person name="Staats M."/>
            <person name="Valdes J.H."/>
            <person name="Van Kan J.A.L."/>
        </authorList>
    </citation>
    <scope>NUCLEOTIDE SEQUENCE [LARGE SCALE GENOMIC DNA]</scope>
    <source>
        <strain evidence="4 5">MUCL2830</strain>
    </source>
</reference>
<organism evidence="4 5">
    <name type="scientific">Botryotinia calthae</name>
    <dbReference type="NCBI Taxonomy" id="38488"/>
    <lineage>
        <taxon>Eukaryota</taxon>
        <taxon>Fungi</taxon>
        <taxon>Dikarya</taxon>
        <taxon>Ascomycota</taxon>
        <taxon>Pezizomycotina</taxon>
        <taxon>Leotiomycetes</taxon>
        <taxon>Helotiales</taxon>
        <taxon>Sclerotiniaceae</taxon>
        <taxon>Botryotinia</taxon>
    </lineage>
</organism>
<dbReference type="InterPro" id="IPR007751">
    <property type="entry name" value="DUF676_lipase-like"/>
</dbReference>